<sequence length="1035" mass="112496">MVRTIWRIFTRDLMRILRNPVAVVVTLGVAIIPSLYAWFNILANWDPYSSTGNLQVAVANEDKGTTSDLVGRLDAGKQVVSQLKKNDRLGWTFVSADKAVEGVQSGEYYAAIVLPKDFSESLINSITGSSDKPNIIYYVNEKKNAIAPKITDTGATTIDSQINATFVSTVSKTLAQTITKEGGKLSQSADGTRTSVVNDLNGLIEQLNDIDSSLGRMGGTFDDAEKGIKQAKSTVASLKRQISSAQKAAKQSQKLLTQVQGSAQSFSSSLAGAFDNGSVQLSGIGVSVNNAAGDALSAFNTAQGSIDDITNALQKPLDGAATLSSDLKDAMNKAGIGRDTAIGKQIWQQIDALDKTVNTQQGQLDAFHKDTSQFISSGKSAATSLSDATSTATGSGIGILNRARTTLTGTVTPNLTAGLSNFATLSGTIDGTLSSLSSTLGQSDSLFDELSDTLSQAKTTVAGTQKSLADLTDSVSGVRTDIAALGSSATYQKIEQALNIDGDSFGEFMGTPVKLSTKSVYPMDNYGSAVTPFYTNLALWVGGFVLIAIYKLEVDRERLGDVTASQAYLGRWMLFVVVGFLQALIVMIGDLVLGIQCQRPVLFVLAGLFCSFVYINIIYALAVAFRHIGKAVAVILVIVQIPGASGLYPIEMMPDFFRELHPWLPFTYGINAMRGPIAGLYGNHYWIDMLHLFLYLPVALFIGLVVRRYALNLNALFDRRLAETDLMMTEHNAMVNESVSFSSILNEFSNTEELRKVIRRRAKRFFGRYPRLIRAGLALLIVLPFVFLILLFVIPNKVAMLTTWILSIIIIDAFLIVVEYMRDRYARQLGVSAMSADAFRDAVLRGYTHRHLTFRTSGRSPRRHAAVSKAARDDGDAGAAGDGDAGAAGDGDIGELGELDGLDWPAQPISGNDDAEGGNNGNEESAGRPPSRYRPQGICRSPGRRTRRDEKYLEDLHARRLPRHAQRHRDHRGHGTDHRAGAVRLVQHRRQLGPVRQHQIVESGRGERRQRIQIRPDPGACQHRRDRRQLAARQP</sequence>
<dbReference type="InterPro" id="IPR013525">
    <property type="entry name" value="ABC2_TM"/>
</dbReference>
<evidence type="ECO:0000313" key="9">
    <source>
        <dbReference type="EMBL" id="BBA48093.1"/>
    </source>
</evidence>
<feature type="transmembrane region" description="Helical" evidence="7">
    <location>
        <begin position="572"/>
        <end position="595"/>
    </location>
</feature>
<feature type="transmembrane region" description="Helical" evidence="7">
    <location>
        <begin position="21"/>
        <end position="39"/>
    </location>
</feature>
<feature type="coiled-coil region" evidence="5">
    <location>
        <begin position="221"/>
        <end position="255"/>
    </location>
</feature>
<dbReference type="NCBIfam" id="TIGR03062">
    <property type="entry name" value="pip_yhgE_Cterm"/>
    <property type="match status" value="1"/>
</dbReference>
<feature type="transmembrane region" description="Helical" evidence="7">
    <location>
        <begin position="772"/>
        <end position="794"/>
    </location>
</feature>
<feature type="transmembrane region" description="Helical" evidence="7">
    <location>
        <begin position="692"/>
        <end position="710"/>
    </location>
</feature>
<dbReference type="GO" id="GO:0140359">
    <property type="term" value="F:ABC-type transporter activity"/>
    <property type="evidence" value="ECO:0007669"/>
    <property type="project" value="InterPro"/>
</dbReference>
<dbReference type="AlphaFoldDB" id="A0A286TCN3"/>
<feature type="region of interest" description="Disordered" evidence="6">
    <location>
        <begin position="855"/>
        <end position="951"/>
    </location>
</feature>
<evidence type="ECO:0000256" key="5">
    <source>
        <dbReference type="SAM" id="Coils"/>
    </source>
</evidence>
<proteinExistence type="predicted"/>
<dbReference type="Pfam" id="PF12698">
    <property type="entry name" value="ABC2_membrane_3"/>
    <property type="match status" value="2"/>
</dbReference>
<protein>
    <recommendedName>
        <fullName evidence="8">ABC-2 type transporter transmembrane domain-containing protein</fullName>
    </recommendedName>
</protein>
<dbReference type="EMBL" id="AP018131">
    <property type="protein sequence ID" value="BBA48093.1"/>
    <property type="molecule type" value="Genomic_DNA"/>
</dbReference>
<dbReference type="NCBIfam" id="TIGR03061">
    <property type="entry name" value="pip_yhgE_Nterm"/>
    <property type="match status" value="1"/>
</dbReference>
<feature type="transmembrane region" description="Helical" evidence="7">
    <location>
        <begin position="631"/>
        <end position="650"/>
    </location>
</feature>
<feature type="domain" description="ABC-2 type transporter transmembrane" evidence="8">
    <location>
        <begin position="31"/>
        <end position="168"/>
    </location>
</feature>
<name>A0A286TCN3_BIFBI</name>
<dbReference type="GO" id="GO:0016020">
    <property type="term" value="C:membrane"/>
    <property type="evidence" value="ECO:0007669"/>
    <property type="project" value="UniProtKB-SubCell"/>
</dbReference>
<keyword evidence="4 7" id="KW-0472">Membrane</keyword>
<accession>A0A286TCN3</accession>
<evidence type="ECO:0000313" key="10">
    <source>
        <dbReference type="Proteomes" id="UP000262177"/>
    </source>
</evidence>
<keyword evidence="3 7" id="KW-1133">Transmembrane helix</keyword>
<evidence type="ECO:0000259" key="8">
    <source>
        <dbReference type="Pfam" id="PF12698"/>
    </source>
</evidence>
<dbReference type="Gene3D" id="3.40.1710.10">
    <property type="entry name" value="abc type-2 transporter like domain"/>
    <property type="match status" value="1"/>
</dbReference>
<dbReference type="InterPro" id="IPR017500">
    <property type="entry name" value="Phage_infect_YhgE_N"/>
</dbReference>
<feature type="transmembrane region" description="Helical" evidence="7">
    <location>
        <begin position="800"/>
        <end position="818"/>
    </location>
</feature>
<evidence type="ECO:0000256" key="6">
    <source>
        <dbReference type="SAM" id="MobiDB-lite"/>
    </source>
</evidence>
<dbReference type="PANTHER" id="PTHR43077">
    <property type="entry name" value="TRANSPORT PERMEASE YVFS-RELATED"/>
    <property type="match status" value="1"/>
</dbReference>
<dbReference type="Proteomes" id="UP000262177">
    <property type="component" value="Chromosome"/>
</dbReference>
<keyword evidence="2 7" id="KW-0812">Transmembrane</keyword>
<organism evidence="9 10">
    <name type="scientific">Bifidobacterium bifidum LMG 13195</name>
    <dbReference type="NCBI Taxonomy" id="1207542"/>
    <lineage>
        <taxon>Bacteria</taxon>
        <taxon>Bacillati</taxon>
        <taxon>Actinomycetota</taxon>
        <taxon>Actinomycetes</taxon>
        <taxon>Bifidobacteriales</taxon>
        <taxon>Bifidobacteriaceae</taxon>
        <taxon>Bifidobacterium</taxon>
    </lineage>
</organism>
<evidence type="ECO:0000256" key="1">
    <source>
        <dbReference type="ARBA" id="ARBA00004141"/>
    </source>
</evidence>
<keyword evidence="5" id="KW-0175">Coiled coil</keyword>
<dbReference type="InterPro" id="IPR051328">
    <property type="entry name" value="T7SS_ABC-Transporter"/>
</dbReference>
<dbReference type="InterPro" id="IPR017501">
    <property type="entry name" value="Phage_infect_YhgE_C"/>
</dbReference>
<dbReference type="PANTHER" id="PTHR43077:SF10">
    <property type="entry name" value="TRANSPORT PERMEASE PROTEIN"/>
    <property type="match status" value="1"/>
</dbReference>
<evidence type="ECO:0000256" key="7">
    <source>
        <dbReference type="SAM" id="Phobius"/>
    </source>
</evidence>
<comment type="subcellular location">
    <subcellularLocation>
        <location evidence="1">Membrane</location>
        <topology evidence="1">Multi-pass membrane protein</topology>
    </subcellularLocation>
</comment>
<gene>
    <name evidence="9" type="ORF">BBJK_01585</name>
</gene>
<evidence type="ECO:0000256" key="3">
    <source>
        <dbReference type="ARBA" id="ARBA00022989"/>
    </source>
</evidence>
<feature type="transmembrane region" description="Helical" evidence="7">
    <location>
        <begin position="601"/>
        <end position="624"/>
    </location>
</feature>
<evidence type="ECO:0000256" key="4">
    <source>
        <dbReference type="ARBA" id="ARBA00023136"/>
    </source>
</evidence>
<feature type="region of interest" description="Disordered" evidence="6">
    <location>
        <begin position="990"/>
        <end position="1035"/>
    </location>
</feature>
<feature type="domain" description="ABC-2 type transporter transmembrane" evidence="8">
    <location>
        <begin position="469"/>
        <end position="704"/>
    </location>
</feature>
<feature type="transmembrane region" description="Helical" evidence="7">
    <location>
        <begin position="533"/>
        <end position="552"/>
    </location>
</feature>
<evidence type="ECO:0000256" key="2">
    <source>
        <dbReference type="ARBA" id="ARBA00022692"/>
    </source>
</evidence>
<reference evidence="9 10" key="1">
    <citation type="journal article" date="2017" name="Biosci. Biotechnol. Biochem.">
        <title>Identification and characterization of a sulfoglycosidase from Bifidobacterium bifidum implicated in mucin glycan utilization.</title>
        <authorList>
            <person name="Katoh T."/>
            <person name="Maeshibu T."/>
            <person name="Kikkawa K."/>
            <person name="Gotoh A."/>
            <person name="Tomabechi Y."/>
            <person name="Nakamura M."/>
            <person name="Liao W.-H."/>
            <person name="Yamaguchi M."/>
            <person name="Ashida H."/>
            <person name="Yamamoto K."/>
            <person name="Katayama T."/>
        </authorList>
    </citation>
    <scope>NUCLEOTIDE SEQUENCE [LARGE SCALE GENOMIC DNA]</scope>
    <source>
        <strain evidence="9 10">JCM 7004</strain>
    </source>
</reference>
<feature type="compositionally biased region" description="Acidic residues" evidence="6">
    <location>
        <begin position="892"/>
        <end position="901"/>
    </location>
</feature>
<feature type="compositionally biased region" description="Gly residues" evidence="6">
    <location>
        <begin position="878"/>
        <end position="891"/>
    </location>
</feature>